<evidence type="ECO:0000256" key="1">
    <source>
        <dbReference type="SAM" id="Phobius"/>
    </source>
</evidence>
<accession>A0ABU6FF73</accession>
<dbReference type="SUPFAM" id="SSF55486">
    <property type="entry name" value="Metalloproteases ('zincins'), catalytic domain"/>
    <property type="match status" value="1"/>
</dbReference>
<gene>
    <name evidence="2" type="ORF">OKJ99_34920</name>
</gene>
<dbReference type="RefSeq" id="WP_326022260.1">
    <property type="nucleotide sequence ID" value="NZ_JAOZYC010000169.1"/>
</dbReference>
<evidence type="ECO:0000313" key="3">
    <source>
        <dbReference type="Proteomes" id="UP001354931"/>
    </source>
</evidence>
<dbReference type="InterPro" id="IPR027268">
    <property type="entry name" value="Peptidase_M4/M1_CTD_sf"/>
</dbReference>
<dbReference type="Proteomes" id="UP001354931">
    <property type="component" value="Unassembled WGS sequence"/>
</dbReference>
<evidence type="ECO:0008006" key="4">
    <source>
        <dbReference type="Google" id="ProtNLM"/>
    </source>
</evidence>
<name>A0ABU6FF73_9ACTN</name>
<dbReference type="EMBL" id="JAOZYC010000169">
    <property type="protein sequence ID" value="MEB8342701.1"/>
    <property type="molecule type" value="Genomic_DNA"/>
</dbReference>
<keyword evidence="3" id="KW-1185">Reference proteome</keyword>
<sequence>MNPVLKWVTVAFGGIAVIALGLMVFGIVQAVSDDPLPVAGKGGQATEITQGDMSDLLKNHSKALTGGDKGAYLAPFDGSSSTLRTKQASLFANLRKVPFAVSEYQYFTIDGRAVDHYGAGASASVEVAFVHQVKGADASPVAELYRWTVEKKTSDSDLKVTAVGPSTPEIPGYGEMTNYPAPWDAYDSMAVTVKPHTVIMSDSAQAADARRYAPYIEKAATDNLAVWEAKGPKSGHTMPGFVVTLEKNRKVYKHMYRAGTGQEDDESIAEAGVSIQMPAVTAGGTKARVNVQNGGARIVMDTAESRFTRPGYASGVLEISHHELAHTMVEPLTGPDGQAQLWVIEGFAEYMAMRNAPSSAANELRGLKRYYAGSYVDPFDGKLPLSDDFHSTIDAENSAHYTLGWLAIRFIAEKYGEDKALAFVAEQYKNPKGMNAQLTKATGMGSDEFQNAWADYVRKQIS</sequence>
<comment type="caution">
    <text evidence="2">The sequence shown here is derived from an EMBL/GenBank/DDBJ whole genome shotgun (WGS) entry which is preliminary data.</text>
</comment>
<keyword evidence="1" id="KW-0472">Membrane</keyword>
<evidence type="ECO:0000313" key="2">
    <source>
        <dbReference type="EMBL" id="MEB8342701.1"/>
    </source>
</evidence>
<dbReference type="Gene3D" id="1.10.390.10">
    <property type="entry name" value="Neutral Protease Domain 2"/>
    <property type="match status" value="1"/>
</dbReference>
<reference evidence="2 3" key="1">
    <citation type="submission" date="2022-10" db="EMBL/GenBank/DDBJ databases">
        <authorList>
            <person name="Xie J."/>
            <person name="Shen N."/>
        </authorList>
    </citation>
    <scope>NUCLEOTIDE SEQUENCE [LARGE SCALE GENOMIC DNA]</scope>
    <source>
        <strain evidence="2 3">YIM65594</strain>
    </source>
</reference>
<keyword evidence="1" id="KW-1133">Transmembrane helix</keyword>
<protein>
    <recommendedName>
        <fullName evidence="4">Peptidase MA-like domain-containing protein</fullName>
    </recommendedName>
</protein>
<organism evidence="2 3">
    <name type="scientific">Streptomyces endophyticus</name>
    <dbReference type="NCBI Taxonomy" id="714166"/>
    <lineage>
        <taxon>Bacteria</taxon>
        <taxon>Bacillati</taxon>
        <taxon>Actinomycetota</taxon>
        <taxon>Actinomycetes</taxon>
        <taxon>Kitasatosporales</taxon>
        <taxon>Streptomycetaceae</taxon>
        <taxon>Streptomyces</taxon>
    </lineage>
</organism>
<keyword evidence="1" id="KW-0812">Transmembrane</keyword>
<proteinExistence type="predicted"/>
<feature type="transmembrane region" description="Helical" evidence="1">
    <location>
        <begin position="7"/>
        <end position="28"/>
    </location>
</feature>